<proteinExistence type="inferred from homology"/>
<keyword evidence="6" id="KW-1278">Translocase</keyword>
<evidence type="ECO:0000256" key="10">
    <source>
        <dbReference type="ARBA" id="ARBA00063837"/>
    </source>
</evidence>
<evidence type="ECO:0000256" key="8">
    <source>
        <dbReference type="ARBA" id="ARBA00023136"/>
    </source>
</evidence>
<dbReference type="InterPro" id="IPR003439">
    <property type="entry name" value="ABC_transporter-like_ATP-bd"/>
</dbReference>
<evidence type="ECO:0000256" key="5">
    <source>
        <dbReference type="ARBA" id="ARBA00022840"/>
    </source>
</evidence>
<keyword evidence="2" id="KW-0813">Transport</keyword>
<dbReference type="PANTHER" id="PTHR43166">
    <property type="entry name" value="AMINO ACID IMPORT ATP-BINDING PROTEIN"/>
    <property type="match status" value="1"/>
</dbReference>
<dbReference type="PROSITE" id="PS50893">
    <property type="entry name" value="ABC_TRANSPORTER_2"/>
    <property type="match status" value="1"/>
</dbReference>
<sequence>MAEAIITLDHVVKEFHKRGGSGRQSGTSRAVDDVSLRVDRGDIFGIIGYSGAGKSTLVRMINALERPTSGTVSVLGTDITALGESKLRPIRQKIGMIFQQFNLFSTKTVSQNIAYPLQLDHWRKDYQERRVAELLDFVGLRDHADNYPSQLSGGQKQRVGIARALATNPQILLADEATSALDPETTDEVLALLKRVNEQFGITIVLITHQMSVVQNIANRVAVMSQGRVVEQGDVYDVFAAPRQPVTKRFIATALSGVPQEERVEQLRRDWPGRIVTVLIRQRDVLSNKENNGKEYSDEQSSAVLASGQRISQLIASCGIASSMLYGGIDTVGGSAIGAITYEFDDQQEGFEAFFDELTHDSDVVDFGTASHPIAYEQAVASLDSAAARRTTVEDVTDIAGSAGFAGTERTDGSDTKGSER</sequence>
<comment type="caution">
    <text evidence="13">The sequence shown here is derived from an EMBL/GenBank/DDBJ whole genome shotgun (WGS) entry which is preliminary data.</text>
</comment>
<dbReference type="InterPro" id="IPR003593">
    <property type="entry name" value="AAA+_ATPase"/>
</dbReference>
<dbReference type="Gene3D" id="3.40.50.300">
    <property type="entry name" value="P-loop containing nucleotide triphosphate hydrolases"/>
    <property type="match status" value="1"/>
</dbReference>
<keyword evidence="7" id="KW-0029">Amino-acid transport</keyword>
<dbReference type="AlphaFoldDB" id="A0A5N6S0R4"/>
<dbReference type="PROSITE" id="PS00211">
    <property type="entry name" value="ABC_TRANSPORTER_1"/>
    <property type="match status" value="1"/>
</dbReference>
<dbReference type="Proteomes" id="UP000325415">
    <property type="component" value="Unassembled WGS sequence"/>
</dbReference>
<dbReference type="GO" id="GO:0005886">
    <property type="term" value="C:plasma membrane"/>
    <property type="evidence" value="ECO:0007669"/>
    <property type="project" value="UniProtKB-ARBA"/>
</dbReference>
<keyword evidence="5 13" id="KW-0067">ATP-binding</keyword>
<protein>
    <submittedName>
        <fullName evidence="13">Methionine ABC transporter ATP-binding protein</fullName>
    </submittedName>
</protein>
<dbReference type="GeneID" id="78127323"/>
<dbReference type="GO" id="GO:0005524">
    <property type="term" value="F:ATP binding"/>
    <property type="evidence" value="ECO:0007669"/>
    <property type="project" value="UniProtKB-KW"/>
</dbReference>
<keyword evidence="14" id="KW-1185">Reference proteome</keyword>
<gene>
    <name evidence="13" type="ORF">DDE84_06460</name>
</gene>
<dbReference type="OrthoDB" id="4283894at2"/>
<name>A0A5N6S0R4_9BIFI</name>
<dbReference type="SMART" id="SM00382">
    <property type="entry name" value="AAA"/>
    <property type="match status" value="1"/>
</dbReference>
<comment type="subunit">
    <text evidence="10">Homodimer. Forms a membrane-associated complex with FtsX.</text>
</comment>
<evidence type="ECO:0000256" key="2">
    <source>
        <dbReference type="ARBA" id="ARBA00022448"/>
    </source>
</evidence>
<dbReference type="RefSeq" id="WP_152580892.1">
    <property type="nucleotide sequence ID" value="NZ_JAKVIV010000006.1"/>
</dbReference>
<evidence type="ECO:0000256" key="4">
    <source>
        <dbReference type="ARBA" id="ARBA00022741"/>
    </source>
</evidence>
<evidence type="ECO:0000259" key="12">
    <source>
        <dbReference type="PROSITE" id="PS50893"/>
    </source>
</evidence>
<dbReference type="InterPro" id="IPR041701">
    <property type="entry name" value="MetN_ABC"/>
</dbReference>
<dbReference type="EMBL" id="QDAG01000006">
    <property type="protein sequence ID" value="KAE8128031.1"/>
    <property type="molecule type" value="Genomic_DNA"/>
</dbReference>
<keyword evidence="3" id="KW-1003">Cell membrane</keyword>
<dbReference type="InterPro" id="IPR027417">
    <property type="entry name" value="P-loop_NTPase"/>
</dbReference>
<organism evidence="13 14">
    <name type="scientific">Bifidobacterium tibiigranuli</name>
    <dbReference type="NCBI Taxonomy" id="2172043"/>
    <lineage>
        <taxon>Bacteria</taxon>
        <taxon>Bacillati</taxon>
        <taxon>Actinomycetota</taxon>
        <taxon>Actinomycetes</taxon>
        <taxon>Bifidobacteriales</taxon>
        <taxon>Bifidobacteriaceae</taxon>
        <taxon>Bifidobacterium</taxon>
    </lineage>
</organism>
<comment type="function">
    <text evidence="9">Part of the ABC transporter FtsEX involved in cellular division. Has ATPase activity.</text>
</comment>
<keyword evidence="8" id="KW-0472">Membrane</keyword>
<feature type="compositionally biased region" description="Basic and acidic residues" evidence="11">
    <location>
        <begin position="409"/>
        <end position="421"/>
    </location>
</feature>
<evidence type="ECO:0000313" key="14">
    <source>
        <dbReference type="Proteomes" id="UP000325415"/>
    </source>
</evidence>
<dbReference type="SUPFAM" id="SSF55021">
    <property type="entry name" value="ACT-like"/>
    <property type="match status" value="1"/>
</dbReference>
<feature type="region of interest" description="Disordered" evidence="11">
    <location>
        <begin position="401"/>
        <end position="421"/>
    </location>
</feature>
<evidence type="ECO:0000313" key="13">
    <source>
        <dbReference type="EMBL" id="KAE8128031.1"/>
    </source>
</evidence>
<accession>A0A5N6S0R4</accession>
<dbReference type="GO" id="GO:0016887">
    <property type="term" value="F:ATP hydrolysis activity"/>
    <property type="evidence" value="ECO:0007669"/>
    <property type="project" value="InterPro"/>
</dbReference>
<dbReference type="FunFam" id="3.40.50.300:FF:000056">
    <property type="entry name" value="Cell division ATP-binding protein FtsE"/>
    <property type="match status" value="1"/>
</dbReference>
<dbReference type="InterPro" id="IPR017871">
    <property type="entry name" value="ABC_transporter-like_CS"/>
</dbReference>
<evidence type="ECO:0000256" key="1">
    <source>
        <dbReference type="ARBA" id="ARBA00005417"/>
    </source>
</evidence>
<evidence type="ECO:0000256" key="9">
    <source>
        <dbReference type="ARBA" id="ARBA00054718"/>
    </source>
</evidence>
<evidence type="ECO:0000256" key="7">
    <source>
        <dbReference type="ARBA" id="ARBA00022970"/>
    </source>
</evidence>
<dbReference type="InterPro" id="IPR045865">
    <property type="entry name" value="ACT-like_dom_sf"/>
</dbReference>
<dbReference type="InterPro" id="IPR050086">
    <property type="entry name" value="MetN_ABC_transporter-like"/>
</dbReference>
<dbReference type="CDD" id="cd03258">
    <property type="entry name" value="ABC_MetN_methionine_transporter"/>
    <property type="match status" value="1"/>
</dbReference>
<feature type="domain" description="ABC transporter" evidence="12">
    <location>
        <begin position="6"/>
        <end position="251"/>
    </location>
</feature>
<dbReference type="PANTHER" id="PTHR43166:SF30">
    <property type="entry name" value="METHIONINE IMPORT ATP-BINDING PROTEIN METN"/>
    <property type="match status" value="1"/>
</dbReference>
<reference evidence="13 14" key="1">
    <citation type="submission" date="2018-04" db="EMBL/GenBank/DDBJ databases">
        <authorList>
            <person name="Eckel V.P."/>
            <person name="Vogel R.F."/>
        </authorList>
    </citation>
    <scope>NUCLEOTIDE SEQUENCE [LARGE SCALE GENOMIC DNA]</scope>
    <source>
        <strain evidence="14">TMW 2.1764</strain>
    </source>
</reference>
<dbReference type="GO" id="GO:0006865">
    <property type="term" value="P:amino acid transport"/>
    <property type="evidence" value="ECO:0007669"/>
    <property type="project" value="UniProtKB-KW"/>
</dbReference>
<evidence type="ECO:0000256" key="6">
    <source>
        <dbReference type="ARBA" id="ARBA00022967"/>
    </source>
</evidence>
<evidence type="ECO:0000256" key="3">
    <source>
        <dbReference type="ARBA" id="ARBA00022475"/>
    </source>
</evidence>
<dbReference type="Pfam" id="PF00005">
    <property type="entry name" value="ABC_tran"/>
    <property type="match status" value="1"/>
</dbReference>
<dbReference type="SUPFAM" id="SSF52540">
    <property type="entry name" value="P-loop containing nucleoside triphosphate hydrolases"/>
    <property type="match status" value="1"/>
</dbReference>
<evidence type="ECO:0000256" key="11">
    <source>
        <dbReference type="SAM" id="MobiDB-lite"/>
    </source>
</evidence>
<keyword evidence="4" id="KW-0547">Nucleotide-binding</keyword>
<comment type="similarity">
    <text evidence="1">Belongs to the ABC transporter superfamily.</text>
</comment>